<dbReference type="Gene3D" id="3.40.50.720">
    <property type="entry name" value="NAD(P)-binding Rossmann-like Domain"/>
    <property type="match status" value="1"/>
</dbReference>
<sequence length="209" mass="23283">MNIGIVGAGFVGQTIAKLAKRAGHHVKICNSRDPRTLFTFSLVEKVEVGTVEEVASFAEVIVLAIPFYAYSSLNKDLFKDKIVIDTTNYYPDRDGHVALLDQGQTTVSELIASYLDQVKLVKAFNSIKMEDLLQHSFPENTAQKLALPLSGDDLNAKAIAHQLYTEFGYDTVDAGALAEGWRFERGMPVYCVLFNQSELYQNLIQTQRN</sequence>
<organism evidence="3 4">
    <name type="scientific">Acinetobacter baylyi</name>
    <dbReference type="NCBI Taxonomy" id="202950"/>
    <lineage>
        <taxon>Bacteria</taxon>
        <taxon>Pseudomonadati</taxon>
        <taxon>Pseudomonadota</taxon>
        <taxon>Gammaproteobacteria</taxon>
        <taxon>Moraxellales</taxon>
        <taxon>Moraxellaceae</taxon>
        <taxon>Acinetobacter</taxon>
    </lineage>
</organism>
<keyword evidence="1 3" id="KW-0560">Oxidoreductase</keyword>
<dbReference type="GO" id="GO:0102261">
    <property type="term" value="F:8-hydroxy-5-deazaflavin:NADPH oxidoreductase activity"/>
    <property type="evidence" value="ECO:0007669"/>
    <property type="project" value="UniProtKB-EC"/>
</dbReference>
<proteinExistence type="predicted"/>
<comment type="caution">
    <text evidence="3">The sequence shown here is derived from an EMBL/GenBank/DDBJ whole genome shotgun (WGS) entry which is preliminary data.</text>
</comment>
<evidence type="ECO:0000259" key="2">
    <source>
        <dbReference type="Pfam" id="PF03807"/>
    </source>
</evidence>
<accession>A0ABU0UX94</accession>
<protein>
    <submittedName>
        <fullName evidence="3">Dinucleotide-binding enzyme</fullName>
        <ecNumber evidence="3">1.5.1.40</ecNumber>
    </submittedName>
</protein>
<gene>
    <name evidence="3" type="ORF">QE380_002105</name>
</gene>
<name>A0ABU0UX94_ACIBI</name>
<dbReference type="Proteomes" id="UP001233360">
    <property type="component" value="Unassembled WGS sequence"/>
</dbReference>
<dbReference type="EC" id="1.5.1.40" evidence="3"/>
<evidence type="ECO:0000313" key="4">
    <source>
        <dbReference type="Proteomes" id="UP001233360"/>
    </source>
</evidence>
<dbReference type="SUPFAM" id="SSF51735">
    <property type="entry name" value="NAD(P)-binding Rossmann-fold domains"/>
    <property type="match status" value="1"/>
</dbReference>
<dbReference type="InterPro" id="IPR051267">
    <property type="entry name" value="STEAP_metalloreductase"/>
</dbReference>
<evidence type="ECO:0000313" key="3">
    <source>
        <dbReference type="EMBL" id="MDQ1209182.1"/>
    </source>
</evidence>
<dbReference type="Pfam" id="PF03807">
    <property type="entry name" value="F420_oxidored"/>
    <property type="match status" value="1"/>
</dbReference>
<reference evidence="3 4" key="1">
    <citation type="submission" date="2023-07" db="EMBL/GenBank/DDBJ databases">
        <title>Functional and genomic diversity of the sorghum phyllosphere microbiome.</title>
        <authorList>
            <person name="Shade A."/>
        </authorList>
    </citation>
    <scope>NUCLEOTIDE SEQUENCE [LARGE SCALE GENOMIC DNA]</scope>
    <source>
        <strain evidence="3 4">SORGH_AS_0887</strain>
    </source>
</reference>
<evidence type="ECO:0000256" key="1">
    <source>
        <dbReference type="ARBA" id="ARBA00023002"/>
    </source>
</evidence>
<feature type="domain" description="Pyrroline-5-carboxylate reductase catalytic N-terminal" evidence="2">
    <location>
        <begin position="3"/>
        <end position="89"/>
    </location>
</feature>
<dbReference type="InterPro" id="IPR036291">
    <property type="entry name" value="NAD(P)-bd_dom_sf"/>
</dbReference>
<dbReference type="PANTHER" id="PTHR14239">
    <property type="entry name" value="DUDULIN-RELATED"/>
    <property type="match status" value="1"/>
</dbReference>
<dbReference type="EMBL" id="JAUTBK010000002">
    <property type="protein sequence ID" value="MDQ1209182.1"/>
    <property type="molecule type" value="Genomic_DNA"/>
</dbReference>
<dbReference type="RefSeq" id="WP_307003584.1">
    <property type="nucleotide sequence ID" value="NZ_JAUTBK010000002.1"/>
</dbReference>
<keyword evidence="4" id="KW-1185">Reference proteome</keyword>
<dbReference type="InterPro" id="IPR028939">
    <property type="entry name" value="P5C_Rdtase_cat_N"/>
</dbReference>